<name>A0ABS6N583_9RHOB</name>
<dbReference type="EMBL" id="JAHRWL010000001">
    <property type="protein sequence ID" value="MBV2358695.1"/>
    <property type="molecule type" value="Genomic_DNA"/>
</dbReference>
<gene>
    <name evidence="2" type="ORF">KUH32_02835</name>
</gene>
<comment type="caution">
    <text evidence="2">The sequence shown here is derived from an EMBL/GenBank/DDBJ whole genome shotgun (WGS) entry which is preliminary data.</text>
</comment>
<organism evidence="2 3">
    <name type="scientific">Thalassococcus arenae</name>
    <dbReference type="NCBI Taxonomy" id="2851652"/>
    <lineage>
        <taxon>Bacteria</taxon>
        <taxon>Pseudomonadati</taxon>
        <taxon>Pseudomonadota</taxon>
        <taxon>Alphaproteobacteria</taxon>
        <taxon>Rhodobacterales</taxon>
        <taxon>Roseobacteraceae</taxon>
        <taxon>Thalassococcus</taxon>
    </lineage>
</organism>
<feature type="domain" description="Tyrosine specific protein phosphatases" evidence="1">
    <location>
        <begin position="85"/>
        <end position="152"/>
    </location>
</feature>
<dbReference type="PROSITE" id="PS50056">
    <property type="entry name" value="TYR_PHOSPHATASE_2"/>
    <property type="match status" value="1"/>
</dbReference>
<dbReference type="InterPro" id="IPR016130">
    <property type="entry name" value="Tyr_Pase_AS"/>
</dbReference>
<evidence type="ECO:0000313" key="2">
    <source>
        <dbReference type="EMBL" id="MBV2358695.1"/>
    </source>
</evidence>
<dbReference type="PANTHER" id="PTHR23339">
    <property type="entry name" value="TYROSINE SPECIFIC PROTEIN PHOSPHATASE AND DUAL SPECIFICITY PROTEIN PHOSPHATASE"/>
    <property type="match status" value="1"/>
</dbReference>
<reference evidence="2" key="1">
    <citation type="submission" date="2021-06" db="EMBL/GenBank/DDBJ databases">
        <title>Thalassococcus sp. CAU 1522 isolated from sea sand, Republic of Korea.</title>
        <authorList>
            <person name="Kim W."/>
        </authorList>
    </citation>
    <scope>NUCLEOTIDE SEQUENCE</scope>
    <source>
        <strain evidence="2">CAU 1522</strain>
    </source>
</reference>
<protein>
    <submittedName>
        <fullName evidence="2">Dual specificity protein phosphatase family protein</fullName>
    </submittedName>
</protein>
<sequence>MVIHALPVGGGILALSPLPGAGGDYAGDLEHIAEWRPALVITLTTKAEMAEAEAQGLGADIQDHGTRWMHLPIRDFGAPDAGFAENWPRLSEQARKALSGGGRVLVHCRGGCGRSGMVALRLMIEAGEAKDDALARLRAVRPCAVETEEQMAWAMAAERQPALFVRHSD</sequence>
<dbReference type="RefSeq" id="WP_217776548.1">
    <property type="nucleotide sequence ID" value="NZ_JAHRWL010000001.1"/>
</dbReference>
<accession>A0ABS6N583</accession>
<dbReference type="Pfam" id="PF00782">
    <property type="entry name" value="DSPc"/>
    <property type="match status" value="1"/>
</dbReference>
<dbReference type="InterPro" id="IPR050561">
    <property type="entry name" value="PTP"/>
</dbReference>
<evidence type="ECO:0000259" key="1">
    <source>
        <dbReference type="PROSITE" id="PS50056"/>
    </source>
</evidence>
<dbReference type="Proteomes" id="UP001166293">
    <property type="component" value="Unassembled WGS sequence"/>
</dbReference>
<dbReference type="InterPro" id="IPR000340">
    <property type="entry name" value="Dual-sp_phosphatase_cat-dom"/>
</dbReference>
<proteinExistence type="predicted"/>
<keyword evidence="3" id="KW-1185">Reference proteome</keyword>
<dbReference type="InterPro" id="IPR000387">
    <property type="entry name" value="Tyr_Pase_dom"/>
</dbReference>
<dbReference type="PROSITE" id="PS00383">
    <property type="entry name" value="TYR_PHOSPHATASE_1"/>
    <property type="match status" value="1"/>
</dbReference>
<evidence type="ECO:0000313" key="3">
    <source>
        <dbReference type="Proteomes" id="UP001166293"/>
    </source>
</evidence>